<dbReference type="Bgee" id="ENSELUG00000003210">
    <property type="expression patterns" value="Expressed in brain and 14 other cell types or tissues"/>
</dbReference>
<dbReference type="AlphaFoldDB" id="A0A3P8XAZ1"/>
<reference evidence="9" key="3">
    <citation type="submission" date="2025-08" db="UniProtKB">
        <authorList>
            <consortium name="Ensembl"/>
        </authorList>
    </citation>
    <scope>IDENTIFICATION</scope>
</reference>
<dbReference type="Ensembl" id="ENSELUT00000016826.3">
    <property type="protein sequence ID" value="ENSELUP00000001779.3"/>
    <property type="gene ID" value="ENSELUG00000003210.3"/>
</dbReference>
<keyword evidence="5" id="KW-0539">Nucleus</keyword>
<dbReference type="InterPro" id="IPR013087">
    <property type="entry name" value="Znf_C2H2_type"/>
</dbReference>
<dbReference type="PROSITE" id="PS50157">
    <property type="entry name" value="ZINC_FINGER_C2H2_2"/>
    <property type="match status" value="2"/>
</dbReference>
<feature type="region of interest" description="Disordered" evidence="7">
    <location>
        <begin position="367"/>
        <end position="386"/>
    </location>
</feature>
<dbReference type="Gene3D" id="3.30.160.60">
    <property type="entry name" value="Classic Zinc Finger"/>
    <property type="match status" value="1"/>
</dbReference>
<evidence type="ECO:0000256" key="5">
    <source>
        <dbReference type="ARBA" id="ARBA00023242"/>
    </source>
</evidence>
<reference evidence="10" key="1">
    <citation type="journal article" date="2014" name="PLoS ONE">
        <title>The genome and linkage map of the northern pike (Esox lucius): conserved synteny revealed between the salmonid sister group and the Neoteleostei.</title>
        <authorList>
            <person name="Rondeau E.B."/>
            <person name="Minkley D.R."/>
            <person name="Leong J.S."/>
            <person name="Messmer A.M."/>
            <person name="Jantzen J.R."/>
            <person name="von Schalburg K.R."/>
            <person name="Lemon C."/>
            <person name="Bird N.H."/>
            <person name="Koop B.F."/>
        </authorList>
    </citation>
    <scope>NUCLEOTIDE SEQUENCE</scope>
</reference>
<dbReference type="InterPro" id="IPR036236">
    <property type="entry name" value="Znf_C2H2_sf"/>
</dbReference>
<keyword evidence="3 6" id="KW-0863">Zinc-finger</keyword>
<reference evidence="9" key="2">
    <citation type="submission" date="2020-02" db="EMBL/GenBank/DDBJ databases">
        <title>Esox lucius (northern pike) genome, fEsoLuc1, primary haplotype.</title>
        <authorList>
            <person name="Myers G."/>
            <person name="Karagic N."/>
            <person name="Meyer A."/>
            <person name="Pippel M."/>
            <person name="Reichard M."/>
            <person name="Winkler S."/>
            <person name="Tracey A."/>
            <person name="Sims Y."/>
            <person name="Howe K."/>
            <person name="Rhie A."/>
            <person name="Formenti G."/>
            <person name="Durbin R."/>
            <person name="Fedrigo O."/>
            <person name="Jarvis E.D."/>
        </authorList>
    </citation>
    <scope>NUCLEOTIDE SEQUENCE [LARGE SCALE GENOMIC DNA]</scope>
</reference>
<evidence type="ECO:0000259" key="8">
    <source>
        <dbReference type="PROSITE" id="PS50157"/>
    </source>
</evidence>
<dbReference type="Proteomes" id="UP000265140">
    <property type="component" value="Chromosome 8"/>
</dbReference>
<evidence type="ECO:0000256" key="4">
    <source>
        <dbReference type="ARBA" id="ARBA00022833"/>
    </source>
</evidence>
<reference evidence="9" key="4">
    <citation type="submission" date="2025-09" db="UniProtKB">
        <authorList>
            <consortium name="Ensembl"/>
        </authorList>
    </citation>
    <scope>IDENTIFICATION</scope>
</reference>
<keyword evidence="2" id="KW-0479">Metal-binding</keyword>
<proteinExistence type="predicted"/>
<comment type="subcellular location">
    <subcellularLocation>
        <location evidence="1">Nucleus</location>
    </subcellularLocation>
</comment>
<evidence type="ECO:0000313" key="9">
    <source>
        <dbReference type="Ensembl" id="ENSELUP00000001779.3"/>
    </source>
</evidence>
<keyword evidence="10" id="KW-1185">Reference proteome</keyword>
<dbReference type="SMART" id="SM00355">
    <property type="entry name" value="ZnF_C2H2"/>
    <property type="match status" value="7"/>
</dbReference>
<dbReference type="GO" id="GO:0005634">
    <property type="term" value="C:nucleus"/>
    <property type="evidence" value="ECO:0007669"/>
    <property type="project" value="UniProtKB-SubCell"/>
</dbReference>
<dbReference type="GO" id="GO:0000978">
    <property type="term" value="F:RNA polymerase II cis-regulatory region sequence-specific DNA binding"/>
    <property type="evidence" value="ECO:0007669"/>
    <property type="project" value="TreeGrafter"/>
</dbReference>
<keyword evidence="4" id="KW-0862">Zinc</keyword>
<dbReference type="PANTHER" id="PTHR24396:SF25">
    <property type="entry name" value="ZINC FINGER PROTEIN 644"/>
    <property type="match status" value="1"/>
</dbReference>
<feature type="domain" description="C2H2-type" evidence="8">
    <location>
        <begin position="433"/>
        <end position="460"/>
    </location>
</feature>
<evidence type="ECO:0000256" key="3">
    <source>
        <dbReference type="ARBA" id="ARBA00022771"/>
    </source>
</evidence>
<feature type="region of interest" description="Disordered" evidence="7">
    <location>
        <begin position="125"/>
        <end position="197"/>
    </location>
</feature>
<organism evidence="9 10">
    <name type="scientific">Esox lucius</name>
    <name type="common">Northern pike</name>
    <dbReference type="NCBI Taxonomy" id="8010"/>
    <lineage>
        <taxon>Eukaryota</taxon>
        <taxon>Metazoa</taxon>
        <taxon>Chordata</taxon>
        <taxon>Craniata</taxon>
        <taxon>Vertebrata</taxon>
        <taxon>Euteleostomi</taxon>
        <taxon>Actinopterygii</taxon>
        <taxon>Neopterygii</taxon>
        <taxon>Teleostei</taxon>
        <taxon>Protacanthopterygii</taxon>
        <taxon>Esociformes</taxon>
        <taxon>Esocidae</taxon>
        <taxon>Esox</taxon>
    </lineage>
</organism>
<accession>A0A3P8XAZ1</accession>
<evidence type="ECO:0000256" key="1">
    <source>
        <dbReference type="ARBA" id="ARBA00004123"/>
    </source>
</evidence>
<dbReference type="GeneTree" id="ENSGT00940000158258"/>
<evidence type="ECO:0000256" key="6">
    <source>
        <dbReference type="PROSITE-ProRule" id="PRU00042"/>
    </source>
</evidence>
<dbReference type="GO" id="GO:0008270">
    <property type="term" value="F:zinc ion binding"/>
    <property type="evidence" value="ECO:0007669"/>
    <property type="project" value="UniProtKB-KW"/>
</dbReference>
<feature type="region of interest" description="Disordered" evidence="7">
    <location>
        <begin position="875"/>
        <end position="899"/>
    </location>
</feature>
<feature type="domain" description="C2H2-type" evidence="8">
    <location>
        <begin position="393"/>
        <end position="415"/>
    </location>
</feature>
<evidence type="ECO:0000256" key="7">
    <source>
        <dbReference type="SAM" id="MobiDB-lite"/>
    </source>
</evidence>
<dbReference type="STRING" id="8010.ENSELUP00000001779"/>
<feature type="compositionally biased region" description="Low complexity" evidence="7">
    <location>
        <begin position="63"/>
        <end position="75"/>
    </location>
</feature>
<dbReference type="PANTHER" id="PTHR24396">
    <property type="entry name" value="ZINC FINGER PROTEIN"/>
    <property type="match status" value="1"/>
</dbReference>
<protein>
    <recommendedName>
        <fullName evidence="8">C2H2-type domain-containing protein</fullName>
    </recommendedName>
</protein>
<dbReference type="FunFam" id="3.30.160.60:FF:000409">
    <property type="entry name" value="zinc finger protein 644 isoform X1"/>
    <property type="match status" value="1"/>
</dbReference>
<sequence length="1063" mass="120172">MADIKPNAQENKGGDGLEPVCDSSGATQEPLQCRTSSLKNNAAGLSEQLSSDEPPNPLNGAQPSPFVPSSVPAVPHTAQAAHSLPSGALVNGPGSHPASEESCGLNKNSTMPNNVLVEAQDGQLRQAGRDTSPQVLPPPSELQSDTLTKPAGLGPILKTYASTQLRANNTSPSDSEDSEAEPTYQAPDNPLSRLSPESHQMPINQICMAEGGKARGRFIWDLNTTESSESSSDDFDVADTQYWDSQKEFIRVLWNNRTVDRSLKTNAEGVGVRPQFSKRRQRKRKIHLVGTEGSPERVYNSSANHTYKKWHIEEVEDDDEDEDFVSTENEDNWKKADVQVSVDSCEVHPRKSPVIIKKLIVRADCHEDNPSHSFSRKPKQLKTEQREEEPSFFPCTKCNVNFKEKRHLHRHMMYHLDGHNHQVRLYENVPRPFICRECGRSFRDRNSLLKHMIIHQERREKLMEEIQGLNRLQDEGRHAKLQCPQCVFGTNCPKTFVLHAKTHEKDKRYFCCEECNHMALTEQEMDTHLLCHTRTSKHKGVIEEDESKCPTDDDGAGRVLFHCKVCPFSTQSQNDLNRHCELIHQQSDYEDECDHSPFEKAPDHLDQNRLADPSTKAANLKLLHLKPKFFIKKSSFWKRAELPFWSGSVADFYMRDTADTQTLYKGISSSPFKCSLVSSINKMSPSVWRCDKPSKFSLKPTEKIDVTTGLPYVEEDLQLYDHVGSEMSERTNYPSNFDVLLTSKTFKPGPMLYHSSHSNKCLGDTSDLTGRMSEAQTGTQKSPSKRKMFTPFRNTVDQVVDYVLPKLPKSTLPEDKEVRDNDEDTYDFSAYTSEATANFLDTAENKRNPYARNYFIRRQRGSSIKEDSETAADVGHFENNVSQLDHKSEPTEETDGEYDSGDIQKLIIKEECIESSVCDDSPESPTTNTLTQSFSYDVCRPFGTERKSCPYCPATFESGVGLSNHVRGHLHRLGLSYDARHVVSPEQVASQDRQPRVRRKVSSVARRIRKAEKPESQAEHTCPLCWGWFDTKTGLSNHVRGHLKRIGKTITGTSKSPWINRPR</sequence>
<evidence type="ECO:0000313" key="10">
    <source>
        <dbReference type="Proteomes" id="UP000265140"/>
    </source>
</evidence>
<dbReference type="PROSITE" id="PS00028">
    <property type="entry name" value="ZINC_FINGER_C2H2_1"/>
    <property type="match status" value="3"/>
</dbReference>
<name>A0A3P8XAZ1_ESOLU</name>
<dbReference type="GO" id="GO:0000981">
    <property type="term" value="F:DNA-binding transcription factor activity, RNA polymerase II-specific"/>
    <property type="evidence" value="ECO:0007669"/>
    <property type="project" value="TreeGrafter"/>
</dbReference>
<dbReference type="Pfam" id="PF00096">
    <property type="entry name" value="zf-C2H2"/>
    <property type="match status" value="1"/>
</dbReference>
<dbReference type="SUPFAM" id="SSF57667">
    <property type="entry name" value="beta-beta-alpha zinc fingers"/>
    <property type="match status" value="1"/>
</dbReference>
<feature type="compositionally biased region" description="Polar residues" evidence="7">
    <location>
        <begin position="24"/>
        <end position="40"/>
    </location>
</feature>
<dbReference type="InterPro" id="IPR051643">
    <property type="entry name" value="Transcr_Reg_ZincFinger"/>
</dbReference>
<feature type="region of interest" description="Disordered" evidence="7">
    <location>
        <begin position="1"/>
        <end position="111"/>
    </location>
</feature>
<feature type="compositionally biased region" description="Polar residues" evidence="7">
    <location>
        <begin position="160"/>
        <end position="170"/>
    </location>
</feature>
<evidence type="ECO:0000256" key="2">
    <source>
        <dbReference type="ARBA" id="ARBA00022723"/>
    </source>
</evidence>